<comment type="caution">
    <text evidence="1">The sequence shown here is derived from an EMBL/GenBank/DDBJ whole genome shotgun (WGS) entry which is preliminary data.</text>
</comment>
<organism evidence="1 2">
    <name type="scientific">Paenibacillus shunpengii</name>
    <dbReference type="NCBI Taxonomy" id="2054424"/>
    <lineage>
        <taxon>Bacteria</taxon>
        <taxon>Bacillati</taxon>
        <taxon>Bacillota</taxon>
        <taxon>Bacilli</taxon>
        <taxon>Bacillales</taxon>
        <taxon>Paenibacillaceae</taxon>
        <taxon>Paenibacillus</taxon>
    </lineage>
</organism>
<reference evidence="2" key="1">
    <citation type="journal article" date="2019" name="Int. J. Syst. Evol. Microbiol.">
        <title>The Global Catalogue of Microorganisms (GCM) 10K type strain sequencing project: providing services to taxonomists for standard genome sequencing and annotation.</title>
        <authorList>
            <consortium name="The Broad Institute Genomics Platform"/>
            <consortium name="The Broad Institute Genome Sequencing Center for Infectious Disease"/>
            <person name="Wu L."/>
            <person name="Ma J."/>
        </authorList>
    </citation>
    <scope>NUCLEOTIDE SEQUENCE [LARGE SCALE GENOMIC DNA]</scope>
    <source>
        <strain evidence="2">KCTC 33849</strain>
    </source>
</reference>
<accession>A0ABW5SV00</accession>
<dbReference type="Proteomes" id="UP001597540">
    <property type="component" value="Unassembled WGS sequence"/>
</dbReference>
<dbReference type="EMBL" id="JBHUMJ010000011">
    <property type="protein sequence ID" value="MFD2703599.1"/>
    <property type="molecule type" value="Genomic_DNA"/>
</dbReference>
<evidence type="ECO:0000313" key="1">
    <source>
        <dbReference type="EMBL" id="MFD2703599.1"/>
    </source>
</evidence>
<sequence>MKTIAIDIKHSVFENDTEAIMYITKDIYSDSYIVAVPVITFSWEVADERDLDYLLWFNLFGERDKRERLATAIKKGITEFEQGGDIICNHLPK</sequence>
<proteinExistence type="predicted"/>
<keyword evidence="2" id="KW-1185">Reference proteome</keyword>
<gene>
    <name evidence="1" type="ORF">ACFSVM_24495</name>
</gene>
<protein>
    <submittedName>
        <fullName evidence="1">Uncharacterized protein</fullName>
    </submittedName>
</protein>
<evidence type="ECO:0000313" key="2">
    <source>
        <dbReference type="Proteomes" id="UP001597540"/>
    </source>
</evidence>
<dbReference type="RefSeq" id="WP_251629729.1">
    <property type="nucleotide sequence ID" value="NZ_JBHUMJ010000011.1"/>
</dbReference>
<name>A0ABW5SV00_9BACL</name>